<evidence type="ECO:0000313" key="1">
    <source>
        <dbReference type="EMBL" id="SVC53885.1"/>
    </source>
</evidence>
<name>A0A382N0G5_9ZZZZ</name>
<sequence>MAQIAIQGSPAKVHSDHRLLVLIAMVLG</sequence>
<accession>A0A382N0G5</accession>
<gene>
    <name evidence="1" type="ORF">METZ01_LOCUS306739</name>
</gene>
<feature type="non-terminal residue" evidence="1">
    <location>
        <position position="28"/>
    </location>
</feature>
<dbReference type="AlphaFoldDB" id="A0A382N0G5"/>
<organism evidence="1">
    <name type="scientific">marine metagenome</name>
    <dbReference type="NCBI Taxonomy" id="408172"/>
    <lineage>
        <taxon>unclassified sequences</taxon>
        <taxon>metagenomes</taxon>
        <taxon>ecological metagenomes</taxon>
    </lineage>
</organism>
<protein>
    <submittedName>
        <fullName evidence="1">Uncharacterized protein</fullName>
    </submittedName>
</protein>
<reference evidence="1" key="1">
    <citation type="submission" date="2018-05" db="EMBL/GenBank/DDBJ databases">
        <authorList>
            <person name="Lanie J.A."/>
            <person name="Ng W.-L."/>
            <person name="Kazmierczak K.M."/>
            <person name="Andrzejewski T.M."/>
            <person name="Davidsen T.M."/>
            <person name="Wayne K.J."/>
            <person name="Tettelin H."/>
            <person name="Glass J.I."/>
            <person name="Rusch D."/>
            <person name="Podicherti R."/>
            <person name="Tsui H.-C.T."/>
            <person name="Winkler M.E."/>
        </authorList>
    </citation>
    <scope>NUCLEOTIDE SEQUENCE</scope>
</reference>
<dbReference type="EMBL" id="UINC01096742">
    <property type="protein sequence ID" value="SVC53885.1"/>
    <property type="molecule type" value="Genomic_DNA"/>
</dbReference>
<proteinExistence type="predicted"/>